<evidence type="ECO:0000313" key="1">
    <source>
        <dbReference type="EMBL" id="TFK65681.1"/>
    </source>
</evidence>
<accession>A0ACD3AJJ5</accession>
<organism evidence="1 2">
    <name type="scientific">Pluteus cervinus</name>
    <dbReference type="NCBI Taxonomy" id="181527"/>
    <lineage>
        <taxon>Eukaryota</taxon>
        <taxon>Fungi</taxon>
        <taxon>Dikarya</taxon>
        <taxon>Basidiomycota</taxon>
        <taxon>Agaricomycotina</taxon>
        <taxon>Agaricomycetes</taxon>
        <taxon>Agaricomycetidae</taxon>
        <taxon>Agaricales</taxon>
        <taxon>Pluteineae</taxon>
        <taxon>Pluteaceae</taxon>
        <taxon>Pluteus</taxon>
    </lineage>
</organism>
<reference evidence="1 2" key="1">
    <citation type="journal article" date="2019" name="Nat. Ecol. Evol.">
        <title>Megaphylogeny resolves global patterns of mushroom evolution.</title>
        <authorList>
            <person name="Varga T."/>
            <person name="Krizsan K."/>
            <person name="Foldi C."/>
            <person name="Dima B."/>
            <person name="Sanchez-Garcia M."/>
            <person name="Sanchez-Ramirez S."/>
            <person name="Szollosi G.J."/>
            <person name="Szarkandi J.G."/>
            <person name="Papp V."/>
            <person name="Albert L."/>
            <person name="Andreopoulos W."/>
            <person name="Angelini C."/>
            <person name="Antonin V."/>
            <person name="Barry K.W."/>
            <person name="Bougher N.L."/>
            <person name="Buchanan P."/>
            <person name="Buyck B."/>
            <person name="Bense V."/>
            <person name="Catcheside P."/>
            <person name="Chovatia M."/>
            <person name="Cooper J."/>
            <person name="Damon W."/>
            <person name="Desjardin D."/>
            <person name="Finy P."/>
            <person name="Geml J."/>
            <person name="Haridas S."/>
            <person name="Hughes K."/>
            <person name="Justo A."/>
            <person name="Karasinski D."/>
            <person name="Kautmanova I."/>
            <person name="Kiss B."/>
            <person name="Kocsube S."/>
            <person name="Kotiranta H."/>
            <person name="LaButti K.M."/>
            <person name="Lechner B.E."/>
            <person name="Liimatainen K."/>
            <person name="Lipzen A."/>
            <person name="Lukacs Z."/>
            <person name="Mihaltcheva S."/>
            <person name="Morgado L.N."/>
            <person name="Niskanen T."/>
            <person name="Noordeloos M.E."/>
            <person name="Ohm R.A."/>
            <person name="Ortiz-Santana B."/>
            <person name="Ovrebo C."/>
            <person name="Racz N."/>
            <person name="Riley R."/>
            <person name="Savchenko A."/>
            <person name="Shiryaev A."/>
            <person name="Soop K."/>
            <person name="Spirin V."/>
            <person name="Szebenyi C."/>
            <person name="Tomsovsky M."/>
            <person name="Tulloss R.E."/>
            <person name="Uehling J."/>
            <person name="Grigoriev I.V."/>
            <person name="Vagvolgyi C."/>
            <person name="Papp T."/>
            <person name="Martin F.M."/>
            <person name="Miettinen O."/>
            <person name="Hibbett D.S."/>
            <person name="Nagy L.G."/>
        </authorList>
    </citation>
    <scope>NUCLEOTIDE SEQUENCE [LARGE SCALE GENOMIC DNA]</scope>
    <source>
        <strain evidence="1 2">NL-1719</strain>
    </source>
</reference>
<protein>
    <submittedName>
        <fullName evidence="1">Uncharacterized protein</fullName>
    </submittedName>
</protein>
<gene>
    <name evidence="1" type="ORF">BDN72DRAFT_962370</name>
</gene>
<sequence length="56" mass="6023">MSLARSMGLIYDLSILRHATYATSVGDIGSVWECLKDRLMPMAGSGCSTFGHRTTG</sequence>
<dbReference type="EMBL" id="ML208429">
    <property type="protein sequence ID" value="TFK65681.1"/>
    <property type="molecule type" value="Genomic_DNA"/>
</dbReference>
<evidence type="ECO:0000313" key="2">
    <source>
        <dbReference type="Proteomes" id="UP000308600"/>
    </source>
</evidence>
<proteinExistence type="predicted"/>
<name>A0ACD3AJJ5_9AGAR</name>
<dbReference type="Proteomes" id="UP000308600">
    <property type="component" value="Unassembled WGS sequence"/>
</dbReference>
<keyword evidence="2" id="KW-1185">Reference proteome</keyword>